<evidence type="ECO:0000313" key="1">
    <source>
        <dbReference type="EMBL" id="KAJ8619056.1"/>
    </source>
</evidence>
<dbReference type="EMBL" id="CM056812">
    <property type="protein sequence ID" value="KAJ8619056.1"/>
    <property type="molecule type" value="Genomic_DNA"/>
</dbReference>
<protein>
    <submittedName>
        <fullName evidence="1">Uncharacterized protein</fullName>
    </submittedName>
</protein>
<reference evidence="1 2" key="1">
    <citation type="journal article" date="2022" name="Hortic Res">
        <title>A haplotype resolved chromosomal level avocado genome allows analysis of novel avocado genes.</title>
        <authorList>
            <person name="Nath O."/>
            <person name="Fletcher S.J."/>
            <person name="Hayward A."/>
            <person name="Shaw L.M."/>
            <person name="Masouleh A.K."/>
            <person name="Furtado A."/>
            <person name="Henry R.J."/>
            <person name="Mitter N."/>
        </authorList>
    </citation>
    <scope>NUCLEOTIDE SEQUENCE [LARGE SCALE GENOMIC DNA]</scope>
    <source>
        <strain evidence="2">cv. Hass</strain>
    </source>
</reference>
<keyword evidence="2" id="KW-1185">Reference proteome</keyword>
<evidence type="ECO:0000313" key="2">
    <source>
        <dbReference type="Proteomes" id="UP001234297"/>
    </source>
</evidence>
<accession>A0ACC2KDG6</accession>
<dbReference type="Proteomes" id="UP001234297">
    <property type="component" value="Chromosome 4"/>
</dbReference>
<organism evidence="1 2">
    <name type="scientific">Persea americana</name>
    <name type="common">Avocado</name>
    <dbReference type="NCBI Taxonomy" id="3435"/>
    <lineage>
        <taxon>Eukaryota</taxon>
        <taxon>Viridiplantae</taxon>
        <taxon>Streptophyta</taxon>
        <taxon>Embryophyta</taxon>
        <taxon>Tracheophyta</taxon>
        <taxon>Spermatophyta</taxon>
        <taxon>Magnoliopsida</taxon>
        <taxon>Magnoliidae</taxon>
        <taxon>Laurales</taxon>
        <taxon>Lauraceae</taxon>
        <taxon>Persea</taxon>
    </lineage>
</organism>
<proteinExistence type="predicted"/>
<sequence>MGNFFPTLPSPSQEDKDLDLGLDMLSFAGRMILVKQDDLGETRPSKPSYAYASCSSHTEIDFSVAVRSSVSVGAVPLLTFLKEQEIVEKKETLEKIHRAIVWSAYEVLRLKGYTSWAIGYSVASLVRTLLRDQRCTHPVSILAKGFYGIEGGDVFLSLSAQLGCGGGLAATNVPLSDKEAQRFRDPAKAILEVQNQLGV</sequence>
<comment type="caution">
    <text evidence="1">The sequence shown here is derived from an EMBL/GenBank/DDBJ whole genome shotgun (WGS) entry which is preliminary data.</text>
</comment>
<gene>
    <name evidence="1" type="ORF">MRB53_015242</name>
</gene>
<name>A0ACC2KDG6_PERAE</name>